<dbReference type="RefSeq" id="WP_245928562.1">
    <property type="nucleotide sequence ID" value="NZ_PYGA01000002.1"/>
</dbReference>
<feature type="compositionally biased region" description="Low complexity" evidence="1">
    <location>
        <begin position="478"/>
        <end position="498"/>
    </location>
</feature>
<keyword evidence="2" id="KW-0812">Transmembrane</keyword>
<dbReference type="EMBL" id="PYGA01000002">
    <property type="protein sequence ID" value="PSL00111.1"/>
    <property type="molecule type" value="Genomic_DNA"/>
</dbReference>
<keyword evidence="2" id="KW-1133">Transmembrane helix</keyword>
<feature type="compositionally biased region" description="Gly residues" evidence="1">
    <location>
        <begin position="165"/>
        <end position="176"/>
    </location>
</feature>
<comment type="caution">
    <text evidence="5">The sequence shown here is derived from an EMBL/GenBank/DDBJ whole genome shotgun (WGS) entry which is preliminary data.</text>
</comment>
<feature type="region of interest" description="Disordered" evidence="1">
    <location>
        <begin position="1"/>
        <end position="505"/>
    </location>
</feature>
<evidence type="ECO:0000313" key="6">
    <source>
        <dbReference type="Proteomes" id="UP000240542"/>
    </source>
</evidence>
<dbReference type="InterPro" id="IPR001460">
    <property type="entry name" value="PCN-bd_Tpept"/>
</dbReference>
<dbReference type="GO" id="GO:0005886">
    <property type="term" value="C:plasma membrane"/>
    <property type="evidence" value="ECO:0007669"/>
    <property type="project" value="TreeGrafter"/>
</dbReference>
<dbReference type="GO" id="GO:0071972">
    <property type="term" value="F:peptidoglycan L,D-transpeptidase activity"/>
    <property type="evidence" value="ECO:0007669"/>
    <property type="project" value="TreeGrafter"/>
</dbReference>
<evidence type="ECO:0000259" key="3">
    <source>
        <dbReference type="Pfam" id="PF00905"/>
    </source>
</evidence>
<keyword evidence="2" id="KW-0472">Membrane</keyword>
<proteinExistence type="predicted"/>
<gene>
    <name evidence="5" type="ORF">CLV63_102237</name>
</gene>
<feature type="compositionally biased region" description="Acidic residues" evidence="1">
    <location>
        <begin position="65"/>
        <end position="78"/>
    </location>
</feature>
<dbReference type="Gene3D" id="3.90.1310.10">
    <property type="entry name" value="Penicillin-binding protein 2a (Domain 2)"/>
    <property type="match status" value="1"/>
</dbReference>
<evidence type="ECO:0000259" key="4">
    <source>
        <dbReference type="Pfam" id="PF05223"/>
    </source>
</evidence>
<dbReference type="Pfam" id="PF05223">
    <property type="entry name" value="MecA_N"/>
    <property type="match status" value="1"/>
</dbReference>
<feature type="transmembrane region" description="Helical" evidence="2">
    <location>
        <begin position="510"/>
        <end position="533"/>
    </location>
</feature>
<feature type="compositionally biased region" description="Basic and acidic residues" evidence="1">
    <location>
        <begin position="315"/>
        <end position="334"/>
    </location>
</feature>
<dbReference type="InterPro" id="IPR050515">
    <property type="entry name" value="Beta-lactam/transpept"/>
</dbReference>
<dbReference type="SUPFAM" id="SSF54427">
    <property type="entry name" value="NTF2-like"/>
    <property type="match status" value="1"/>
</dbReference>
<reference evidence="5 6" key="1">
    <citation type="submission" date="2018-03" db="EMBL/GenBank/DDBJ databases">
        <title>Genomic Encyclopedia of Archaeal and Bacterial Type Strains, Phase II (KMG-II): from individual species to whole genera.</title>
        <authorList>
            <person name="Goeker M."/>
        </authorList>
    </citation>
    <scope>NUCLEOTIDE SEQUENCE [LARGE SCALE GENOMIC DNA]</scope>
    <source>
        <strain evidence="5 6">DSM 45312</strain>
    </source>
</reference>
<feature type="compositionally biased region" description="Basic and acidic residues" evidence="1">
    <location>
        <begin position="129"/>
        <end position="138"/>
    </location>
</feature>
<feature type="compositionally biased region" description="Basic and acidic residues" evidence="1">
    <location>
        <begin position="399"/>
        <end position="417"/>
    </location>
</feature>
<dbReference type="InterPro" id="IPR007887">
    <property type="entry name" value="MecA_N"/>
</dbReference>
<dbReference type="Gene3D" id="3.40.710.10">
    <property type="entry name" value="DD-peptidase/beta-lactamase superfamily"/>
    <property type="match status" value="1"/>
</dbReference>
<dbReference type="PANTHER" id="PTHR30627">
    <property type="entry name" value="PEPTIDOGLYCAN D,D-TRANSPEPTIDASE"/>
    <property type="match status" value="1"/>
</dbReference>
<dbReference type="Proteomes" id="UP000240542">
    <property type="component" value="Unassembled WGS sequence"/>
</dbReference>
<sequence length="1049" mass="109030">MDDRSNPERDDRPNRPDSPAPRPPGPAQTGSFASFGDPDGPYVSDSPYGPGSPFPPPRETAADDPSPDDLDYLDDPEDFGPYRIPSGPPAGAQGGPLSGGPSYRSSTQPSTDQAGPGGDEPAAPSRPDSPPHTEDRTAVDGPGGAWNDAPAGASPEATSAAHGGDPFGGEPFGGTGYRQRERPGHDDQWAESAPQERPWSASGDHGESRDLGADRTAAWDDSPAPARPWDRPADAQRAEPPRTDSWDDSAPPARPWETSASYSEGRDLGADRTAAWDEAAPPARPWETSASYGESRDLGADRTAAWDDSPAPARPWDRPADAQRAEPPRADDHWAASARPGDGAPPTDYPDHRAEAASAPYAWDRGEQRDPSGGYGEQRDQPTGYGEQRDRSAGYGEQQQEHAWGHAADSGERRDRTGGYGEAWSGAPSESPDWDRSDHYTGQPSAAAAGPGDPWSAERAPYGAAPGGGHPPRRTEAAAHGAGAPPTTPPEGFAAPAGPHEPRRRSRKPLVFGIIGTFLVLALIGGGISWYLLTMPVPEKAAQSYADAWASGEYAAVADLATGSGVEKAYKQVDDNLGVEKTTVTLGDTAETDSGASTPYTVKQKLSNAGTWSYKGELPLKRVEGGEWKVDFTPAAIHPELGDGKTLDRANKWGKRGAILAADGSRLDTDDATGSVKMLTGQMGKAGKKDLKKLGPAYREGDPTGKTGIQKSQEEQLAGTATTVIQAVAADGGKGKPSEVGAIKGSNGKDVQTAIDPAVQKAAAGAIVNESKPTALVAVRPSSGEVLAAANVPGGYNRALEGRYPAGSTFKIISYEALFASGMGMGDAMSCPKGTKVDGWPFKNAGDAAYGKQSVTEAFATSCNTALVQKVDELLDADGFMKAATTFGVNSDLKPGLPVFDPTLPKPDSTTLLAATSLGQGKLQTTPLHMASVAAAVADGTWRSPVVVTSPEVSGQPEATKVKGAENLRGMMRSVVTDGTAKDVGFGAGVHGKSGTAEYGAAEDGKDPPAHGWFVGYRDDVAFAVLVEDGESGSKAAAPLAKKFLDGMG</sequence>
<name>A0A2P8DSC5_9ACTN</name>
<feature type="domain" description="NTF2-like N-terminal transpeptidase" evidence="4">
    <location>
        <begin position="538"/>
        <end position="644"/>
    </location>
</feature>
<keyword evidence="6" id="KW-1185">Reference proteome</keyword>
<dbReference type="GO" id="GO:0008658">
    <property type="term" value="F:penicillin binding"/>
    <property type="evidence" value="ECO:0007669"/>
    <property type="project" value="InterPro"/>
</dbReference>
<feature type="compositionally biased region" description="Basic and acidic residues" evidence="1">
    <location>
        <begin position="1"/>
        <end position="15"/>
    </location>
</feature>
<dbReference type="InterPro" id="IPR032710">
    <property type="entry name" value="NTF2-like_dom_sf"/>
</dbReference>
<dbReference type="Gene3D" id="3.10.450.100">
    <property type="entry name" value="NTF2-like, domain 1"/>
    <property type="match status" value="1"/>
</dbReference>
<feature type="compositionally biased region" description="Basic and acidic residues" evidence="1">
    <location>
        <begin position="178"/>
        <end position="188"/>
    </location>
</feature>
<evidence type="ECO:0000313" key="5">
    <source>
        <dbReference type="EMBL" id="PSL00111.1"/>
    </source>
</evidence>
<feature type="compositionally biased region" description="Polar residues" evidence="1">
    <location>
        <begin position="103"/>
        <end position="113"/>
    </location>
</feature>
<dbReference type="GO" id="GO:0046677">
    <property type="term" value="P:response to antibiotic"/>
    <property type="evidence" value="ECO:0007669"/>
    <property type="project" value="InterPro"/>
</dbReference>
<feature type="compositionally biased region" description="Basic and acidic residues" evidence="1">
    <location>
        <begin position="228"/>
        <end position="245"/>
    </location>
</feature>
<feature type="compositionally biased region" description="Pro residues" evidence="1">
    <location>
        <begin position="16"/>
        <end position="26"/>
    </location>
</feature>
<dbReference type="Pfam" id="PF00905">
    <property type="entry name" value="Transpeptidase"/>
    <property type="match status" value="1"/>
</dbReference>
<feature type="domain" description="Penicillin-binding protein transpeptidase" evidence="3">
    <location>
        <begin position="775"/>
        <end position="1045"/>
    </location>
</feature>
<evidence type="ECO:0000256" key="1">
    <source>
        <dbReference type="SAM" id="MobiDB-lite"/>
    </source>
</evidence>
<organism evidence="5 6">
    <name type="scientific">Murinocardiopsis flavida</name>
    <dbReference type="NCBI Taxonomy" id="645275"/>
    <lineage>
        <taxon>Bacteria</taxon>
        <taxon>Bacillati</taxon>
        <taxon>Actinomycetota</taxon>
        <taxon>Actinomycetes</taxon>
        <taxon>Streptosporangiales</taxon>
        <taxon>Nocardiopsidaceae</taxon>
        <taxon>Murinocardiopsis</taxon>
    </lineage>
</organism>
<dbReference type="GO" id="GO:0071555">
    <property type="term" value="P:cell wall organization"/>
    <property type="evidence" value="ECO:0007669"/>
    <property type="project" value="TreeGrafter"/>
</dbReference>
<accession>A0A2P8DSC5</accession>
<dbReference type="SUPFAM" id="SSF56601">
    <property type="entry name" value="beta-lactamase/transpeptidase-like"/>
    <property type="match status" value="1"/>
</dbReference>
<dbReference type="InterPro" id="IPR012338">
    <property type="entry name" value="Beta-lactam/transpept-like"/>
</dbReference>
<dbReference type="AlphaFoldDB" id="A0A2P8DSC5"/>
<feature type="compositionally biased region" description="Basic and acidic residues" evidence="1">
    <location>
        <begin position="204"/>
        <end position="213"/>
    </location>
</feature>
<protein>
    <submittedName>
        <fullName evidence="5">MecA-like transpeptidase family protein</fullName>
    </submittedName>
</protein>
<dbReference type="PANTHER" id="PTHR30627:SF24">
    <property type="entry name" value="PENICILLIN-BINDING PROTEIN 4B"/>
    <property type="match status" value="1"/>
</dbReference>
<evidence type="ECO:0000256" key="2">
    <source>
        <dbReference type="SAM" id="Phobius"/>
    </source>
</evidence>